<feature type="region of interest" description="Disordered" evidence="1">
    <location>
        <begin position="196"/>
        <end position="234"/>
    </location>
</feature>
<feature type="compositionally biased region" description="Basic and acidic residues" evidence="1">
    <location>
        <begin position="196"/>
        <end position="222"/>
    </location>
</feature>
<feature type="chain" id="PRO_5016241651" evidence="2">
    <location>
        <begin position="19"/>
        <end position="234"/>
    </location>
</feature>
<dbReference type="InParanoid" id="A0A316V5V3"/>
<evidence type="ECO:0000256" key="1">
    <source>
        <dbReference type="SAM" id="MobiDB-lite"/>
    </source>
</evidence>
<keyword evidence="2" id="KW-0732">Signal</keyword>
<evidence type="ECO:0000256" key="2">
    <source>
        <dbReference type="SAM" id="SignalP"/>
    </source>
</evidence>
<gene>
    <name evidence="3" type="ORF">FA14DRAFT_191994</name>
</gene>
<organism evidence="3 4">
    <name type="scientific">Meira miltonrushii</name>
    <dbReference type="NCBI Taxonomy" id="1280837"/>
    <lineage>
        <taxon>Eukaryota</taxon>
        <taxon>Fungi</taxon>
        <taxon>Dikarya</taxon>
        <taxon>Basidiomycota</taxon>
        <taxon>Ustilaginomycotina</taxon>
        <taxon>Exobasidiomycetes</taxon>
        <taxon>Exobasidiales</taxon>
        <taxon>Brachybasidiaceae</taxon>
        <taxon>Meira</taxon>
    </lineage>
</organism>
<dbReference type="Proteomes" id="UP000245771">
    <property type="component" value="Unassembled WGS sequence"/>
</dbReference>
<protein>
    <submittedName>
        <fullName evidence="3">Uncharacterized protein</fullName>
    </submittedName>
</protein>
<proteinExistence type="predicted"/>
<dbReference type="AlphaFoldDB" id="A0A316V5V3"/>
<evidence type="ECO:0000313" key="3">
    <source>
        <dbReference type="EMBL" id="PWN32940.1"/>
    </source>
</evidence>
<keyword evidence="4" id="KW-1185">Reference proteome</keyword>
<sequence length="234" mass="27542">MKTIQLFGFMLLFHNAAGWQGLNIFVKRTNSEETPRLHLDLNKSPPREPSPPENDGADPLMPTSQGDVLTSLKPRRPYVYYPRKQLHELSTNKKAIKARLAREKLREGKNENALSLSLEKQRARMEPRMERYRKETKELGYSNRPFTLKKRRIREKIRKGIATDEEREYIRKIKQKLSASPSQKKKIDDMKAIREKARQGTANEKELNALEKRKKADQETYQRRKQRKLNSDEA</sequence>
<dbReference type="OrthoDB" id="10663404at2759"/>
<accession>A0A316V5V3</accession>
<feature type="region of interest" description="Disordered" evidence="1">
    <location>
        <begin position="35"/>
        <end position="74"/>
    </location>
</feature>
<name>A0A316V5V3_9BASI</name>
<dbReference type="RefSeq" id="XP_025353242.1">
    <property type="nucleotide sequence ID" value="XM_025501905.1"/>
</dbReference>
<dbReference type="EMBL" id="KZ819605">
    <property type="protein sequence ID" value="PWN32940.1"/>
    <property type="molecule type" value="Genomic_DNA"/>
</dbReference>
<reference evidence="3 4" key="1">
    <citation type="journal article" date="2018" name="Mol. Biol. Evol.">
        <title>Broad Genomic Sampling Reveals a Smut Pathogenic Ancestry of the Fungal Clade Ustilaginomycotina.</title>
        <authorList>
            <person name="Kijpornyongpan T."/>
            <person name="Mondo S.J."/>
            <person name="Barry K."/>
            <person name="Sandor L."/>
            <person name="Lee J."/>
            <person name="Lipzen A."/>
            <person name="Pangilinan J."/>
            <person name="LaButti K."/>
            <person name="Hainaut M."/>
            <person name="Henrissat B."/>
            <person name="Grigoriev I.V."/>
            <person name="Spatafora J.W."/>
            <person name="Aime M.C."/>
        </authorList>
    </citation>
    <scope>NUCLEOTIDE SEQUENCE [LARGE SCALE GENOMIC DNA]</scope>
    <source>
        <strain evidence="3 4">MCA 3882</strain>
    </source>
</reference>
<dbReference type="GeneID" id="37023686"/>
<feature type="signal peptide" evidence="2">
    <location>
        <begin position="1"/>
        <end position="18"/>
    </location>
</feature>
<evidence type="ECO:0000313" key="4">
    <source>
        <dbReference type="Proteomes" id="UP000245771"/>
    </source>
</evidence>